<feature type="region of interest" description="Disordered" evidence="1">
    <location>
        <begin position="144"/>
        <end position="172"/>
    </location>
</feature>
<dbReference type="EMBL" id="GECU01013218">
    <property type="protein sequence ID" value="JAS94488.1"/>
    <property type="molecule type" value="Transcribed_RNA"/>
</dbReference>
<feature type="non-terminal residue" evidence="2">
    <location>
        <position position="1"/>
    </location>
</feature>
<feature type="non-terminal residue" evidence="2">
    <location>
        <position position="172"/>
    </location>
</feature>
<feature type="region of interest" description="Disordered" evidence="1">
    <location>
        <begin position="92"/>
        <end position="116"/>
    </location>
</feature>
<sequence length="172" mass="18645">TITNLLCLPLTGSVKQQISMAVVVKNTGVEESELICGVSNDCVVLQPMKMEPEPVGFISVNNGSYDTATSIADLYKPSYQQLTSFQPYSQLEEYEGGPSEGGPAEERASEHSSSTLSVPVQDYYEIQVVEEEVVSDNWNVDHTEVVVEDSKPQVDSGTSAAVDDVEIPLPQD</sequence>
<evidence type="ECO:0000256" key="1">
    <source>
        <dbReference type="SAM" id="MobiDB-lite"/>
    </source>
</evidence>
<evidence type="ECO:0000313" key="2">
    <source>
        <dbReference type="EMBL" id="JAS94488.1"/>
    </source>
</evidence>
<name>A0A1B6J5P8_9HEMI</name>
<accession>A0A1B6J5P8</accession>
<reference evidence="2" key="1">
    <citation type="submission" date="2015-11" db="EMBL/GenBank/DDBJ databases">
        <title>De novo transcriptome assembly of four potential Pierce s Disease insect vectors from Arizona vineyards.</title>
        <authorList>
            <person name="Tassone E.E."/>
        </authorList>
    </citation>
    <scope>NUCLEOTIDE SEQUENCE</scope>
</reference>
<gene>
    <name evidence="2" type="ORF">g.38110</name>
</gene>
<protein>
    <submittedName>
        <fullName evidence="2">Uncharacterized protein</fullName>
    </submittedName>
</protein>
<proteinExistence type="predicted"/>
<dbReference type="AlphaFoldDB" id="A0A1B6J5P8"/>
<organism evidence="2">
    <name type="scientific">Homalodisca liturata</name>
    <dbReference type="NCBI Taxonomy" id="320908"/>
    <lineage>
        <taxon>Eukaryota</taxon>
        <taxon>Metazoa</taxon>
        <taxon>Ecdysozoa</taxon>
        <taxon>Arthropoda</taxon>
        <taxon>Hexapoda</taxon>
        <taxon>Insecta</taxon>
        <taxon>Pterygota</taxon>
        <taxon>Neoptera</taxon>
        <taxon>Paraneoptera</taxon>
        <taxon>Hemiptera</taxon>
        <taxon>Auchenorrhyncha</taxon>
        <taxon>Membracoidea</taxon>
        <taxon>Cicadellidae</taxon>
        <taxon>Cicadellinae</taxon>
        <taxon>Proconiini</taxon>
        <taxon>Homalodisca</taxon>
    </lineage>
</organism>